<dbReference type="GO" id="GO:0008270">
    <property type="term" value="F:zinc ion binding"/>
    <property type="evidence" value="ECO:0007669"/>
    <property type="project" value="UniProtKB-KW"/>
</dbReference>
<feature type="domain" description="C2H2-type" evidence="10">
    <location>
        <begin position="31"/>
        <end position="58"/>
    </location>
</feature>
<keyword evidence="6" id="KW-0804">Transcription</keyword>
<dbReference type="InterPro" id="IPR036236">
    <property type="entry name" value="Znf_C2H2_sf"/>
</dbReference>
<dbReference type="EMBL" id="JAYMYQ010000004">
    <property type="protein sequence ID" value="KAK7336840.1"/>
    <property type="molecule type" value="Genomic_DNA"/>
</dbReference>
<dbReference type="InterPro" id="IPR052426">
    <property type="entry name" value="Plant_dev_regulator"/>
</dbReference>
<dbReference type="PROSITE" id="PS50157">
    <property type="entry name" value="ZINC_FINGER_C2H2_2"/>
    <property type="match status" value="1"/>
</dbReference>
<protein>
    <recommendedName>
        <fullName evidence="10">C2H2-type domain-containing protein</fullName>
    </recommendedName>
</protein>
<dbReference type="GO" id="GO:0005634">
    <property type="term" value="C:nucleus"/>
    <property type="evidence" value="ECO:0007669"/>
    <property type="project" value="UniProtKB-SubCell"/>
</dbReference>
<feature type="region of interest" description="Disordered" evidence="9">
    <location>
        <begin position="55"/>
        <end position="80"/>
    </location>
</feature>
<evidence type="ECO:0000256" key="6">
    <source>
        <dbReference type="ARBA" id="ARBA00023163"/>
    </source>
</evidence>
<evidence type="ECO:0000256" key="8">
    <source>
        <dbReference type="PROSITE-ProRule" id="PRU00042"/>
    </source>
</evidence>
<keyword evidence="7" id="KW-0539">Nucleus</keyword>
<evidence type="ECO:0000256" key="3">
    <source>
        <dbReference type="ARBA" id="ARBA00022771"/>
    </source>
</evidence>
<dbReference type="SUPFAM" id="SSF57667">
    <property type="entry name" value="beta-beta-alpha zinc fingers"/>
    <property type="match status" value="1"/>
</dbReference>
<keyword evidence="12" id="KW-1185">Reference proteome</keyword>
<evidence type="ECO:0000256" key="2">
    <source>
        <dbReference type="ARBA" id="ARBA00022723"/>
    </source>
</evidence>
<keyword evidence="4" id="KW-0862">Zinc</keyword>
<proteinExistence type="predicted"/>
<evidence type="ECO:0000256" key="1">
    <source>
        <dbReference type="ARBA" id="ARBA00004123"/>
    </source>
</evidence>
<dbReference type="PANTHER" id="PTHR45801:SF77">
    <property type="entry name" value="C2H2-TYPE DOMAIN-CONTAINING PROTEIN"/>
    <property type="match status" value="1"/>
</dbReference>
<evidence type="ECO:0000313" key="12">
    <source>
        <dbReference type="Proteomes" id="UP001367508"/>
    </source>
</evidence>
<dbReference type="PROSITE" id="PS00028">
    <property type="entry name" value="ZINC_FINGER_C2H2_1"/>
    <property type="match status" value="1"/>
</dbReference>
<dbReference type="Proteomes" id="UP001367508">
    <property type="component" value="Unassembled WGS sequence"/>
</dbReference>
<dbReference type="Pfam" id="PF13912">
    <property type="entry name" value="zf-C2H2_6"/>
    <property type="match status" value="1"/>
</dbReference>
<comment type="subcellular location">
    <subcellularLocation>
        <location evidence="1">Nucleus</location>
    </subcellularLocation>
</comment>
<evidence type="ECO:0000256" key="9">
    <source>
        <dbReference type="SAM" id="MobiDB-lite"/>
    </source>
</evidence>
<evidence type="ECO:0000256" key="7">
    <source>
        <dbReference type="ARBA" id="ARBA00023242"/>
    </source>
</evidence>
<dbReference type="Gene3D" id="3.30.160.60">
    <property type="entry name" value="Classic Zinc Finger"/>
    <property type="match status" value="1"/>
</dbReference>
<evidence type="ECO:0000256" key="5">
    <source>
        <dbReference type="ARBA" id="ARBA00023015"/>
    </source>
</evidence>
<gene>
    <name evidence="11" type="ORF">VNO77_17390</name>
</gene>
<comment type="caution">
    <text evidence="11">The sequence shown here is derived from an EMBL/GenBank/DDBJ whole genome shotgun (WGS) entry which is preliminary data.</text>
</comment>
<evidence type="ECO:0000313" key="11">
    <source>
        <dbReference type="EMBL" id="KAK7336840.1"/>
    </source>
</evidence>
<accession>A0AAN9LIW5</accession>
<dbReference type="AlphaFoldDB" id="A0AAN9LIW5"/>
<reference evidence="11 12" key="1">
    <citation type="submission" date="2024-01" db="EMBL/GenBank/DDBJ databases">
        <title>The genomes of 5 underutilized Papilionoideae crops provide insights into root nodulation and disease resistanc.</title>
        <authorList>
            <person name="Jiang F."/>
        </authorList>
    </citation>
    <scope>NUCLEOTIDE SEQUENCE [LARGE SCALE GENOMIC DNA]</scope>
    <source>
        <strain evidence="11">LVBAO_FW01</strain>
        <tissue evidence="11">Leaves</tissue>
    </source>
</reference>
<evidence type="ECO:0000256" key="4">
    <source>
        <dbReference type="ARBA" id="ARBA00022833"/>
    </source>
</evidence>
<sequence>MDLNYPSEEYSKSWIEESDQSSDDVGSGRSYECMFCKRGFTTAQALGGHMNIHRKERGNKTKPNFPLVPPPPSTSNKVDADLPSHLVEGNYSTAPGVDANSNPQVCFPSTAGGIIPSHVKLCVENQRDWRNTNLRLYTNPFFVHEIKDKFEEDGLDLELRLGHHP</sequence>
<keyword evidence="5" id="KW-0805">Transcription regulation</keyword>
<dbReference type="InterPro" id="IPR013087">
    <property type="entry name" value="Znf_C2H2_type"/>
</dbReference>
<organism evidence="11 12">
    <name type="scientific">Canavalia gladiata</name>
    <name type="common">Sword bean</name>
    <name type="synonym">Dolichos gladiatus</name>
    <dbReference type="NCBI Taxonomy" id="3824"/>
    <lineage>
        <taxon>Eukaryota</taxon>
        <taxon>Viridiplantae</taxon>
        <taxon>Streptophyta</taxon>
        <taxon>Embryophyta</taxon>
        <taxon>Tracheophyta</taxon>
        <taxon>Spermatophyta</taxon>
        <taxon>Magnoliopsida</taxon>
        <taxon>eudicotyledons</taxon>
        <taxon>Gunneridae</taxon>
        <taxon>Pentapetalae</taxon>
        <taxon>rosids</taxon>
        <taxon>fabids</taxon>
        <taxon>Fabales</taxon>
        <taxon>Fabaceae</taxon>
        <taxon>Papilionoideae</taxon>
        <taxon>50 kb inversion clade</taxon>
        <taxon>NPAAA clade</taxon>
        <taxon>indigoferoid/millettioid clade</taxon>
        <taxon>Phaseoleae</taxon>
        <taxon>Canavalia</taxon>
    </lineage>
</organism>
<keyword evidence="3 8" id="KW-0863">Zinc-finger</keyword>
<name>A0AAN9LIW5_CANGL</name>
<evidence type="ECO:0000259" key="10">
    <source>
        <dbReference type="PROSITE" id="PS50157"/>
    </source>
</evidence>
<keyword evidence="2" id="KW-0479">Metal-binding</keyword>
<dbReference type="PANTHER" id="PTHR45801">
    <property type="entry name" value="OS07G0101800 PROTEIN"/>
    <property type="match status" value="1"/>
</dbReference>
<feature type="region of interest" description="Disordered" evidence="9">
    <location>
        <begin position="1"/>
        <end position="26"/>
    </location>
</feature>